<reference evidence="4" key="1">
    <citation type="journal article" date="2019" name="Int. J. Syst. Evol. Microbiol.">
        <title>The Global Catalogue of Microorganisms (GCM) 10K type strain sequencing project: providing services to taxonomists for standard genome sequencing and annotation.</title>
        <authorList>
            <consortium name="The Broad Institute Genomics Platform"/>
            <consortium name="The Broad Institute Genome Sequencing Center for Infectious Disease"/>
            <person name="Wu L."/>
            <person name="Ma J."/>
        </authorList>
    </citation>
    <scope>NUCLEOTIDE SEQUENCE [LARGE SCALE GENOMIC DNA]</scope>
    <source>
        <strain evidence="4">NBRC 100033</strain>
    </source>
</reference>
<sequence length="105" mass="11142">MYEIKTKLNKAFYFMCALAITTFPSFAFANDLDTEFEPFMNSIKVLITGSLGKAVALIALLLGGLIGLAKSSAWPALTGLAIAAVFGLGPFLIETIFDTFSAIGP</sequence>
<keyword evidence="2" id="KW-0732">Signal</keyword>
<comment type="caution">
    <text evidence="3">The sequence shown here is derived from an EMBL/GenBank/DDBJ whole genome shotgun (WGS) entry which is preliminary data.</text>
</comment>
<evidence type="ECO:0008006" key="5">
    <source>
        <dbReference type="Google" id="ProtNLM"/>
    </source>
</evidence>
<keyword evidence="1" id="KW-0812">Transmembrane</keyword>
<protein>
    <recommendedName>
        <fullName evidence="5">Type IV secretion system protein VirB2</fullName>
    </recommendedName>
</protein>
<dbReference type="Proteomes" id="UP001156682">
    <property type="component" value="Unassembled WGS sequence"/>
</dbReference>
<accession>A0ABQ6A1C8</accession>
<evidence type="ECO:0000256" key="2">
    <source>
        <dbReference type="SAM" id="SignalP"/>
    </source>
</evidence>
<dbReference type="EMBL" id="BSOR01000074">
    <property type="protein sequence ID" value="GLR65097.1"/>
    <property type="molecule type" value="Genomic_DNA"/>
</dbReference>
<dbReference type="InterPro" id="IPR007039">
    <property type="entry name" value="TrbC/VirB2"/>
</dbReference>
<evidence type="ECO:0000313" key="3">
    <source>
        <dbReference type="EMBL" id="GLR65097.1"/>
    </source>
</evidence>
<dbReference type="Pfam" id="PF04956">
    <property type="entry name" value="TrbC"/>
    <property type="match status" value="1"/>
</dbReference>
<keyword evidence="1" id="KW-1133">Transmembrane helix</keyword>
<evidence type="ECO:0000313" key="4">
    <source>
        <dbReference type="Proteomes" id="UP001156682"/>
    </source>
</evidence>
<evidence type="ECO:0000256" key="1">
    <source>
        <dbReference type="SAM" id="Phobius"/>
    </source>
</evidence>
<proteinExistence type="predicted"/>
<feature type="chain" id="PRO_5045161089" description="Type IV secretion system protein VirB2" evidence="2">
    <location>
        <begin position="30"/>
        <end position="105"/>
    </location>
</feature>
<gene>
    <name evidence="3" type="ORF">GCM10007878_25360</name>
</gene>
<feature type="transmembrane region" description="Helical" evidence="1">
    <location>
        <begin position="45"/>
        <end position="66"/>
    </location>
</feature>
<name>A0ABQ6A1C8_9GAMM</name>
<keyword evidence="1" id="KW-0472">Membrane</keyword>
<feature type="transmembrane region" description="Helical" evidence="1">
    <location>
        <begin position="73"/>
        <end position="93"/>
    </location>
</feature>
<feature type="signal peptide" evidence="2">
    <location>
        <begin position="1"/>
        <end position="29"/>
    </location>
</feature>
<keyword evidence="4" id="KW-1185">Reference proteome</keyword>
<organism evidence="3 4">
    <name type="scientific">Marinospirillum insulare</name>
    <dbReference type="NCBI Taxonomy" id="217169"/>
    <lineage>
        <taxon>Bacteria</taxon>
        <taxon>Pseudomonadati</taxon>
        <taxon>Pseudomonadota</taxon>
        <taxon>Gammaproteobacteria</taxon>
        <taxon>Oceanospirillales</taxon>
        <taxon>Oceanospirillaceae</taxon>
        <taxon>Marinospirillum</taxon>
    </lineage>
</organism>
<dbReference type="RefSeq" id="WP_051610575.1">
    <property type="nucleotide sequence ID" value="NZ_BSOR01000074.1"/>
</dbReference>